<keyword evidence="18" id="KW-1185">Reference proteome</keyword>
<protein>
    <recommendedName>
        <fullName evidence="3">chitinase</fullName>
        <ecNumber evidence="3">3.2.1.14</ecNumber>
    </recommendedName>
</protein>
<evidence type="ECO:0000313" key="18">
    <source>
        <dbReference type="Proteomes" id="UP000002669"/>
    </source>
</evidence>
<comment type="catalytic activity">
    <reaction evidence="1">
        <text>Random endo-hydrolysis of N-acetyl-beta-D-glucosaminide (1-&gt;4)-beta-linkages in chitin and chitodextrins.</text>
        <dbReference type="EC" id="3.2.1.14"/>
    </reaction>
</comment>
<proteinExistence type="inferred from homology"/>
<dbReference type="InterPro" id="IPR011583">
    <property type="entry name" value="Chitinase_II/V-like_cat"/>
</dbReference>
<evidence type="ECO:0000256" key="3">
    <source>
        <dbReference type="ARBA" id="ARBA00012729"/>
    </source>
</evidence>
<dbReference type="SUPFAM" id="SSF51445">
    <property type="entry name" value="(Trans)glycosidases"/>
    <property type="match status" value="1"/>
</dbReference>
<evidence type="ECO:0000256" key="5">
    <source>
        <dbReference type="ARBA" id="ARBA00022801"/>
    </source>
</evidence>
<dbReference type="InterPro" id="IPR018371">
    <property type="entry name" value="Chitin-binding_1_CS"/>
</dbReference>
<dbReference type="InParanoid" id="E4UZ05"/>
<dbReference type="InterPro" id="IPR029070">
    <property type="entry name" value="Chitinase_insertion_sf"/>
</dbReference>
<evidence type="ECO:0000256" key="9">
    <source>
        <dbReference type="ARBA" id="ARBA00023295"/>
    </source>
</evidence>
<dbReference type="InterPro" id="IPR036861">
    <property type="entry name" value="Endochitinase-like_sf"/>
</dbReference>
<dbReference type="InterPro" id="IPR050314">
    <property type="entry name" value="Glycosyl_Hydrlase_18"/>
</dbReference>
<dbReference type="Pfam" id="PF14040">
    <property type="entry name" value="DNase_NucA_NucB"/>
    <property type="match status" value="1"/>
</dbReference>
<dbReference type="GO" id="GO:0008843">
    <property type="term" value="F:endochitinase activity"/>
    <property type="evidence" value="ECO:0007669"/>
    <property type="project" value="UniProtKB-EC"/>
</dbReference>
<dbReference type="Gene3D" id="3.20.20.80">
    <property type="entry name" value="Glycosidases"/>
    <property type="match status" value="1"/>
</dbReference>
<evidence type="ECO:0000256" key="6">
    <source>
        <dbReference type="ARBA" id="ARBA00023024"/>
    </source>
</evidence>
<evidence type="ECO:0000256" key="13">
    <source>
        <dbReference type="SAM" id="MobiDB-lite"/>
    </source>
</evidence>
<evidence type="ECO:0000256" key="1">
    <source>
        <dbReference type="ARBA" id="ARBA00000822"/>
    </source>
</evidence>
<dbReference type="PANTHER" id="PTHR11177:SF402">
    <property type="entry name" value="CHITINASE"/>
    <property type="match status" value="1"/>
</dbReference>
<comment type="caution">
    <text evidence="11">Lacks conserved residue(s) required for the propagation of feature annotation.</text>
</comment>
<dbReference type="InterPro" id="IPR029476">
    <property type="entry name" value="DNase_NucA_NucB"/>
</dbReference>
<dbReference type="CDD" id="cd00035">
    <property type="entry name" value="ChtBD1"/>
    <property type="match status" value="1"/>
</dbReference>
<dbReference type="Gene3D" id="3.10.50.10">
    <property type="match status" value="1"/>
</dbReference>
<dbReference type="InterPro" id="IPR001002">
    <property type="entry name" value="Chitin-bd_1"/>
</dbReference>
<name>E4UZ05_ARTGP</name>
<dbReference type="GO" id="GO:0006032">
    <property type="term" value="P:chitin catabolic process"/>
    <property type="evidence" value="ECO:0007669"/>
    <property type="project" value="UniProtKB-KW"/>
</dbReference>
<feature type="region of interest" description="Disordered" evidence="13">
    <location>
        <begin position="1375"/>
        <end position="1397"/>
    </location>
</feature>
<evidence type="ECO:0000259" key="15">
    <source>
        <dbReference type="PROSITE" id="PS50941"/>
    </source>
</evidence>
<dbReference type="PROSITE" id="PS51910">
    <property type="entry name" value="GH18_2"/>
    <property type="match status" value="1"/>
</dbReference>
<dbReference type="InterPro" id="IPR001223">
    <property type="entry name" value="Glyco_hydro18_cat"/>
</dbReference>
<feature type="chain" id="PRO_5003188146" description="chitinase" evidence="14">
    <location>
        <begin position="28"/>
        <end position="1698"/>
    </location>
</feature>
<dbReference type="eggNOG" id="KOG2806">
    <property type="taxonomic scope" value="Eukaryota"/>
</dbReference>
<dbReference type="Proteomes" id="UP000002669">
    <property type="component" value="Unassembled WGS sequence"/>
</dbReference>
<keyword evidence="14" id="KW-0732">Signal</keyword>
<dbReference type="CDD" id="cd06922">
    <property type="entry name" value="ChtBD1_GH18_1"/>
    <property type="match status" value="1"/>
</dbReference>
<keyword evidence="4 11" id="KW-0147">Chitin-binding</keyword>
<dbReference type="OrthoDB" id="4265057at2759"/>
<keyword evidence="10" id="KW-0624">Polysaccharide degradation</keyword>
<feature type="signal peptide" evidence="14">
    <location>
        <begin position="1"/>
        <end position="27"/>
    </location>
</feature>
<keyword evidence="8" id="KW-0119">Carbohydrate metabolism</keyword>
<dbReference type="PROSITE" id="PS50941">
    <property type="entry name" value="CHIT_BIND_I_2"/>
    <property type="match status" value="1"/>
</dbReference>
<dbReference type="EMBL" id="DS989826">
    <property type="protein sequence ID" value="EFR03335.1"/>
    <property type="molecule type" value="Genomic_DNA"/>
</dbReference>
<evidence type="ECO:0000313" key="17">
    <source>
        <dbReference type="EMBL" id="EFR03335.1"/>
    </source>
</evidence>
<dbReference type="SUPFAM" id="SSF54556">
    <property type="entry name" value="Chitinase insertion domain"/>
    <property type="match status" value="1"/>
</dbReference>
<dbReference type="GO" id="GO:0000272">
    <property type="term" value="P:polysaccharide catabolic process"/>
    <property type="evidence" value="ECO:0007669"/>
    <property type="project" value="UniProtKB-KW"/>
</dbReference>
<dbReference type="SUPFAM" id="SSF57016">
    <property type="entry name" value="Plant lectins/antimicrobial peptides"/>
    <property type="match status" value="1"/>
</dbReference>
<feature type="domain" description="GH18" evidence="16">
    <location>
        <begin position="130"/>
        <end position="486"/>
    </location>
</feature>
<organism evidence="18">
    <name type="scientific">Arthroderma gypseum (strain ATCC MYA-4604 / CBS 118893)</name>
    <name type="common">Microsporum gypseum</name>
    <dbReference type="NCBI Taxonomy" id="535722"/>
    <lineage>
        <taxon>Eukaryota</taxon>
        <taxon>Fungi</taxon>
        <taxon>Dikarya</taxon>
        <taxon>Ascomycota</taxon>
        <taxon>Pezizomycotina</taxon>
        <taxon>Eurotiomycetes</taxon>
        <taxon>Eurotiomycetidae</taxon>
        <taxon>Onygenales</taxon>
        <taxon>Arthrodermataceae</taxon>
        <taxon>Nannizzia</taxon>
    </lineage>
</organism>
<dbReference type="GeneID" id="10027044"/>
<accession>E4UZ05</accession>
<feature type="disulfide bond" evidence="11">
    <location>
        <begin position="112"/>
        <end position="116"/>
    </location>
</feature>
<evidence type="ECO:0000256" key="11">
    <source>
        <dbReference type="PROSITE-ProRule" id="PRU00261"/>
    </source>
</evidence>
<evidence type="ECO:0000256" key="10">
    <source>
        <dbReference type="ARBA" id="ARBA00023326"/>
    </source>
</evidence>
<dbReference type="SMART" id="SM00270">
    <property type="entry name" value="ChtBD1"/>
    <property type="match status" value="2"/>
</dbReference>
<evidence type="ECO:0000256" key="7">
    <source>
        <dbReference type="ARBA" id="ARBA00023026"/>
    </source>
</evidence>
<evidence type="ECO:0000256" key="4">
    <source>
        <dbReference type="ARBA" id="ARBA00022669"/>
    </source>
</evidence>
<dbReference type="Gene3D" id="3.30.60.10">
    <property type="entry name" value="Endochitinase-like"/>
    <property type="match status" value="1"/>
</dbReference>
<dbReference type="EC" id="3.2.1.14" evidence="3"/>
<feature type="disulfide bond" evidence="11">
    <location>
        <begin position="88"/>
        <end position="102"/>
    </location>
</feature>
<evidence type="ECO:0000259" key="16">
    <source>
        <dbReference type="PROSITE" id="PS51910"/>
    </source>
</evidence>
<evidence type="ECO:0000256" key="8">
    <source>
        <dbReference type="ARBA" id="ARBA00023277"/>
    </source>
</evidence>
<dbReference type="Pfam" id="PF00187">
    <property type="entry name" value="Chitin_bind_1"/>
    <property type="match status" value="1"/>
</dbReference>
<dbReference type="PROSITE" id="PS00026">
    <property type="entry name" value="CHIT_BIND_I_1"/>
    <property type="match status" value="1"/>
</dbReference>
<dbReference type="PANTHER" id="PTHR11177">
    <property type="entry name" value="CHITINASE"/>
    <property type="match status" value="1"/>
</dbReference>
<dbReference type="InterPro" id="IPR017853">
    <property type="entry name" value="GH"/>
</dbReference>
<keyword evidence="9 12" id="KW-0326">Glycosidase</keyword>
<sequence length="1698" mass="188557">MYHSFFSFNAFAKVFIVLVSLLSIVFGQQGFDCDTENPCKVGCCSKSGSCGFGPDWCSPENCIGTCDAVAECGKYAAIPDSECPLNVCCSQWGFCGTTEEFCQVSSAPGKGCQSNCGKPDRKKCSANWTKRRIAYYETWADTRECDPFRPEDIPVKALTHLNIAFGGIKDSKISIDDSEMISRIVNLKRRNRSLKVFIAVGGWAFSDPGPTRTAWSDMAADRNSRGTFASSVVDLLETYGLDGIDLDWEYPVADDRGGSPDDFLNLFHLVAALRKAFNSHNPAWGISMAIPASYWYLQHFNLASLQGQVSWFNLMSYDIHGKWDRDNKYTGPYVLGHTNVTEIQDGLDLLRRVDVDLQKVNLGIGFYGRSFTLADPKCNTPGCIFRDAGTRGECSGEPGILTFKEIMARQKRLNEKTIHYDEEAGVKYMVYDETQWVTYDDAESFGKKREILDNDCLGGVMIWAIDQDTNDFQALSGLLGDDFVSGSLLEGGSLSDDEKAGLASDLGGLTGDGCYVTFGCAGEDGHGRLSKCNPGDIPVARVHSPREADINLYGLLSHEASYCPKGKWKTVCCSAKSPATNCEWVGQPHRDWKPCTGGKGTDTCGPSRYELITDTAITETGEKFCSSGARSLCCDAAPDLEQCHWTHCTQFGNCPLGEKRIAIRGDKEGGASCRDGEWQNFCCATKGNPEVEPSRLEDGVTVIKFPTAQMCSITRCKSTQVTFGKSMLPERTGGSPSPCGYFYEGIQHRLCCDPLAELDLPFDVKKIFPHPIGDDVIYHYSDNYGNNDRDPNGPGETDVGDDPYGFIVLDGDQDALQGNFPRDFVFVHKDDGTGNPLRRRETLTRDDPDLMSWVFEHEESEHLVYCRNGRGQHCEKIFSGGAADTIIGLPRHIGSGPYARVVSMEPVDNSELPKYHIRKRSAEAHNSTVYKLLFDYNFQAIRRSDSRVNIRIDYTNLVPYWDEMTGKESETGSMERRALRHEKRWWGGYTEWIEKLSKVRASDEGKLPLSIHKRMLLYRRRAQCARGNTVLKAGLDVTLDAKFDMNARWAYYAEGTIIPLAIDNVYTYFELEPEAQAIIEIDGSAEMEYKSQRIKIIDTLSYPGLAIKGIAAIGPTLDIYGSMAAGAKLAGTLKAGGKIKFPKYELYFPQTEDAERYQKFPTPREEDEQRAGGVDTIPILDASVEANVHVDFIITPEVNLGIKVNAPSIKGPVLDAQIVAFVNNTMRFEVQANANGGIEQPPAASYSIFIKYFYNFGEHSICPILSTLYFPLTQNLGYARTIWPGLGRQIVLFEHHGSTAVSKRNTLTLDSYETDRFMPLYSSNSTTRRLSKRGEGPAEVPSFGNSLKSFFNCNDKGQCSTGGCNGDACDWNPSKQSSLSKRDDTNNDDEDPVDVDPVQNCVNSIPAMMYNCKWFPDEHTGSGVFPGICRNILQYFTDNGLGSGPLQATFSNIGSSTEGANRNFACGSRSWHSYEINDPNTNNLITVTETWSQRCARQSNTFADLSQKPHGKPGNKNWFSCDEFPFNSLKEGGAGAQVDCVPGYQQEMQSNLNKLPRGLEQEVTWTDSQGQTRTAFKLWSKDWQASAAVGTRRDPNKDTAWNWELNNEKSFTFHLFNSDSLTTTTGGTYEVFNHKLKDVASGKNPTDDINIVVAAMNTFDNKKYRMPGANAWCHNVGNPFRNHELWGNAGGRFIRIVE</sequence>
<dbReference type="InterPro" id="IPR001579">
    <property type="entry name" value="Glyco_hydro_18_chit_AS"/>
</dbReference>
<keyword evidence="5 12" id="KW-0378">Hydrolase</keyword>
<dbReference type="OMA" id="FDMNARW"/>
<feature type="disulfide bond" evidence="11">
    <location>
        <begin position="83"/>
        <end position="95"/>
    </location>
</feature>
<dbReference type="RefSeq" id="XP_003171789.1">
    <property type="nucleotide sequence ID" value="XM_003171741.1"/>
</dbReference>
<dbReference type="SMART" id="SM00636">
    <property type="entry name" value="Glyco_18"/>
    <property type="match status" value="1"/>
</dbReference>
<reference evidence="18" key="1">
    <citation type="journal article" date="2012" name="MBio">
        <title>Comparative genome analysis of Trichophyton rubrum and related dermatophytes reveals candidate genes involved in infection.</title>
        <authorList>
            <person name="Martinez D.A."/>
            <person name="Oliver B.G."/>
            <person name="Graeser Y."/>
            <person name="Goldberg J.M."/>
            <person name="Li W."/>
            <person name="Martinez-Rossi N.M."/>
            <person name="Monod M."/>
            <person name="Shelest E."/>
            <person name="Barton R.C."/>
            <person name="Birch E."/>
            <person name="Brakhage A.A."/>
            <person name="Chen Z."/>
            <person name="Gurr S.J."/>
            <person name="Heiman D."/>
            <person name="Heitman J."/>
            <person name="Kosti I."/>
            <person name="Rossi A."/>
            <person name="Saif S."/>
            <person name="Samalova M."/>
            <person name="Saunders C.W."/>
            <person name="Shea T."/>
            <person name="Summerbell R.C."/>
            <person name="Xu J."/>
            <person name="Young S."/>
            <person name="Zeng Q."/>
            <person name="Birren B.W."/>
            <person name="Cuomo C.A."/>
            <person name="White T.C."/>
        </authorList>
    </citation>
    <scope>NUCLEOTIDE SEQUENCE [LARGE SCALE GENOMIC DNA]</scope>
    <source>
        <strain evidence="18">ATCC MYA-4604 / CBS 118893</strain>
    </source>
</reference>
<evidence type="ECO:0000256" key="2">
    <source>
        <dbReference type="ARBA" id="ARBA00008682"/>
    </source>
</evidence>
<dbReference type="HOGENOM" id="CLU_001837_4_0_1"/>
<keyword evidence="7" id="KW-0843">Virulence</keyword>
<dbReference type="PROSITE" id="PS01095">
    <property type="entry name" value="GH18_1"/>
    <property type="match status" value="1"/>
</dbReference>
<keyword evidence="6" id="KW-0146">Chitin degradation</keyword>
<dbReference type="SMR" id="E4UZ05"/>
<dbReference type="STRING" id="535722.E4UZ05"/>
<dbReference type="GO" id="GO:0008061">
    <property type="term" value="F:chitin binding"/>
    <property type="evidence" value="ECO:0007669"/>
    <property type="project" value="UniProtKB-UniRule"/>
</dbReference>
<keyword evidence="11" id="KW-1015">Disulfide bond</keyword>
<gene>
    <name evidence="17" type="ORF">MGYG_06332</name>
</gene>
<dbReference type="Pfam" id="PF00704">
    <property type="entry name" value="Glyco_hydro_18"/>
    <property type="match status" value="1"/>
</dbReference>
<comment type="similarity">
    <text evidence="2">Belongs to the glycosyl hydrolase 18 family. Chitinase class V subfamily.</text>
</comment>
<evidence type="ECO:0000256" key="14">
    <source>
        <dbReference type="SAM" id="SignalP"/>
    </source>
</evidence>
<feature type="domain" description="Chitin-binding type-1" evidence="15">
    <location>
        <begin position="69"/>
        <end position="118"/>
    </location>
</feature>
<evidence type="ECO:0000256" key="12">
    <source>
        <dbReference type="RuleBase" id="RU000489"/>
    </source>
</evidence>
<dbReference type="VEuPathDB" id="FungiDB:MGYG_06332"/>